<gene>
    <name evidence="10" type="ORF">O181_015599</name>
</gene>
<name>A0A9Q3GQZ9_9BASI</name>
<protein>
    <recommendedName>
        <fullName evidence="9">FAD-binding FR-type domain-containing protein</fullName>
    </recommendedName>
</protein>
<feature type="transmembrane region" description="Helical" evidence="8">
    <location>
        <begin position="248"/>
        <end position="269"/>
    </location>
</feature>
<evidence type="ECO:0000256" key="8">
    <source>
        <dbReference type="SAM" id="Phobius"/>
    </source>
</evidence>
<dbReference type="Pfam" id="PF01794">
    <property type="entry name" value="Ferric_reduct"/>
    <property type="match status" value="1"/>
</dbReference>
<evidence type="ECO:0000256" key="7">
    <source>
        <dbReference type="ARBA" id="ARBA00023136"/>
    </source>
</evidence>
<dbReference type="SFLD" id="SFLDG01169">
    <property type="entry name" value="NADPH_oxidase_subgroup_(NOX)"/>
    <property type="match status" value="1"/>
</dbReference>
<feature type="domain" description="FAD-binding FR-type" evidence="9">
    <location>
        <begin position="421"/>
        <end position="560"/>
    </location>
</feature>
<dbReference type="Proteomes" id="UP000765509">
    <property type="component" value="Unassembled WGS sequence"/>
</dbReference>
<dbReference type="InterPro" id="IPR013112">
    <property type="entry name" value="FAD-bd_8"/>
</dbReference>
<feature type="transmembrane region" description="Helical" evidence="8">
    <location>
        <begin position="330"/>
        <end position="354"/>
    </location>
</feature>
<dbReference type="Gene3D" id="2.40.30.10">
    <property type="entry name" value="Translation factors"/>
    <property type="match status" value="1"/>
</dbReference>
<dbReference type="GO" id="GO:0006952">
    <property type="term" value="P:defense response"/>
    <property type="evidence" value="ECO:0007669"/>
    <property type="project" value="TreeGrafter"/>
</dbReference>
<keyword evidence="4 8" id="KW-1133">Transmembrane helix</keyword>
<organism evidence="10 11">
    <name type="scientific">Austropuccinia psidii MF-1</name>
    <dbReference type="NCBI Taxonomy" id="1389203"/>
    <lineage>
        <taxon>Eukaryota</taxon>
        <taxon>Fungi</taxon>
        <taxon>Dikarya</taxon>
        <taxon>Basidiomycota</taxon>
        <taxon>Pucciniomycotina</taxon>
        <taxon>Pucciniomycetes</taxon>
        <taxon>Pucciniales</taxon>
        <taxon>Sphaerophragmiaceae</taxon>
        <taxon>Austropuccinia</taxon>
    </lineage>
</organism>
<dbReference type="PANTHER" id="PTHR11972:SF39">
    <property type="entry name" value="FAD-BINDING FR-TYPE DOMAIN-CONTAINING PROTEIN"/>
    <property type="match status" value="1"/>
</dbReference>
<dbReference type="AlphaFoldDB" id="A0A9Q3GQZ9"/>
<feature type="transmembrane region" description="Helical" evidence="8">
    <location>
        <begin position="366"/>
        <end position="385"/>
    </location>
</feature>
<dbReference type="SUPFAM" id="SSF63380">
    <property type="entry name" value="Riboflavin synthase domain-like"/>
    <property type="match status" value="1"/>
</dbReference>
<evidence type="ECO:0000256" key="5">
    <source>
        <dbReference type="ARBA" id="ARBA00023002"/>
    </source>
</evidence>
<comment type="subcellular location">
    <subcellularLocation>
        <location evidence="1">Membrane</location>
        <topology evidence="1">Multi-pass membrane protein</topology>
    </subcellularLocation>
</comment>
<dbReference type="SFLD" id="SFLDG01168">
    <property type="entry name" value="Ferric_reductase_subgroup_(FRE"/>
    <property type="match status" value="1"/>
</dbReference>
<keyword evidence="6" id="KW-0406">Ion transport</keyword>
<evidence type="ECO:0000256" key="2">
    <source>
        <dbReference type="ARBA" id="ARBA00022692"/>
    </source>
</evidence>
<dbReference type="InterPro" id="IPR039261">
    <property type="entry name" value="FNR_nucleotide-bd"/>
</dbReference>
<dbReference type="EMBL" id="AVOT02004271">
    <property type="protein sequence ID" value="MBW0475884.1"/>
    <property type="molecule type" value="Genomic_DNA"/>
</dbReference>
<keyword evidence="2 8" id="KW-0812">Transmembrane</keyword>
<dbReference type="CDD" id="cd06186">
    <property type="entry name" value="NOX_Duox_like_FAD_NADP"/>
    <property type="match status" value="1"/>
</dbReference>
<dbReference type="PROSITE" id="PS51384">
    <property type="entry name" value="FAD_FR"/>
    <property type="match status" value="1"/>
</dbReference>
<dbReference type="OrthoDB" id="167398at2759"/>
<evidence type="ECO:0000313" key="11">
    <source>
        <dbReference type="Proteomes" id="UP000765509"/>
    </source>
</evidence>
<dbReference type="InterPro" id="IPR013130">
    <property type="entry name" value="Fe3_Rdtase_TM_dom"/>
</dbReference>
<dbReference type="PRINTS" id="PR00466">
    <property type="entry name" value="GP91PHOX"/>
</dbReference>
<keyword evidence="7 8" id="KW-0472">Membrane</keyword>
<dbReference type="InterPro" id="IPR013121">
    <property type="entry name" value="Fe_red_NAD-bd_6"/>
</dbReference>
<keyword evidence="3" id="KW-0249">Electron transport</keyword>
<evidence type="ECO:0000256" key="1">
    <source>
        <dbReference type="ARBA" id="ARBA00004141"/>
    </source>
</evidence>
<dbReference type="InterPro" id="IPR017938">
    <property type="entry name" value="Riboflavin_synthase-like_b-brl"/>
</dbReference>
<evidence type="ECO:0000313" key="10">
    <source>
        <dbReference type="EMBL" id="MBW0475884.1"/>
    </source>
</evidence>
<feature type="transmembrane region" description="Helical" evidence="8">
    <location>
        <begin position="121"/>
        <end position="141"/>
    </location>
</feature>
<evidence type="ECO:0000256" key="6">
    <source>
        <dbReference type="ARBA" id="ARBA00023065"/>
    </source>
</evidence>
<dbReference type="PANTHER" id="PTHR11972">
    <property type="entry name" value="NADPH OXIDASE"/>
    <property type="match status" value="1"/>
</dbReference>
<dbReference type="GO" id="GO:0006811">
    <property type="term" value="P:monoatomic ion transport"/>
    <property type="evidence" value="ECO:0007669"/>
    <property type="project" value="UniProtKB-KW"/>
</dbReference>
<comment type="caution">
    <text evidence="10">The sequence shown here is derived from an EMBL/GenBank/DDBJ whole genome shotgun (WGS) entry which is preliminary data.</text>
</comment>
<proteinExistence type="predicted"/>
<evidence type="ECO:0000256" key="4">
    <source>
        <dbReference type="ARBA" id="ARBA00022989"/>
    </source>
</evidence>
<dbReference type="GO" id="GO:0016175">
    <property type="term" value="F:superoxide-generating NAD(P)H oxidase activity"/>
    <property type="evidence" value="ECO:0007669"/>
    <property type="project" value="TreeGrafter"/>
</dbReference>
<dbReference type="GO" id="GO:0043020">
    <property type="term" value="C:NADPH oxidase complex"/>
    <property type="evidence" value="ECO:0007669"/>
    <property type="project" value="TreeGrafter"/>
</dbReference>
<keyword evidence="5" id="KW-0560">Oxidoreductase</keyword>
<dbReference type="SFLD" id="SFLDS00052">
    <property type="entry name" value="Ferric_Reductase_Domain"/>
    <property type="match status" value="1"/>
</dbReference>
<evidence type="ECO:0000256" key="3">
    <source>
        <dbReference type="ARBA" id="ARBA00022982"/>
    </source>
</evidence>
<reference evidence="10" key="1">
    <citation type="submission" date="2021-03" db="EMBL/GenBank/DDBJ databases">
        <title>Draft genome sequence of rust myrtle Austropuccinia psidii MF-1, a brazilian biotype.</title>
        <authorList>
            <person name="Quecine M.C."/>
            <person name="Pachon D.M.R."/>
            <person name="Bonatelli M.L."/>
            <person name="Correr F.H."/>
            <person name="Franceschini L.M."/>
            <person name="Leite T.F."/>
            <person name="Margarido G.R.A."/>
            <person name="Almeida C.A."/>
            <person name="Ferrarezi J.A."/>
            <person name="Labate C.A."/>
        </authorList>
    </citation>
    <scope>NUCLEOTIDE SEQUENCE</scope>
    <source>
        <strain evidence="10">MF-1</strain>
    </source>
</reference>
<dbReference type="InterPro" id="IPR050369">
    <property type="entry name" value="RBOH/FRE"/>
</dbReference>
<dbReference type="InterPro" id="IPR000778">
    <property type="entry name" value="Cyt_b245_heavy_chain"/>
</dbReference>
<dbReference type="FunFam" id="2.40.30.10:FF:000091">
    <property type="entry name" value="NADPH oxidase (NoxA), putative"/>
    <property type="match status" value="1"/>
</dbReference>
<sequence length="740" mass="83860">MAFKRSLWISWHAVPRAPRPPLEASCSSSLGNTVELSGYRRPDRFPSRAREHFVPSTDHLGNHVIESGKRRDSTVLVCPRAYDAQVESKFNPSLCYFSDPGISKRCLSEVASSFRRLKSRITFEIVLSSCSFYVFIEYSIIIKLGQANRRRPPIVTKGHHLAKSGVTPISNQCCRYRSCWFIAKDSKDLDRYYKMAKFSFFRRESTGRRLIFNLTFWGGHAAIFAYGWHSQVSNPNLFILNLLKFSVWTSRGAGIVLGVDGFLLLLPVCRNLITFLRPQLAWLMPLDENLWFHRQVAYSTAFFSMVHTTAHYVNMFMVEKTQVRANTAVGIMYTQTGPFTGHVMLVIMVLMYTTAHHSIRKQCFEAFWYTHHLAFFWLLGLYTHATGCFVRGGLPGKKVECFGYNTVRFTLISGALYFGERVWREVRARRETQIVGVLMHPSGTMEIRFRKPGFKYVPGQWLFLQVAEVSKWQWHPFTISSAPDDPYISIHIRQVGDFTKAVGESLGATSQLAASLSEAVRKGKSGENPRNASFVDITGVRNAGLPLIRIDGPYGAPAEDVFGCEMAILVGAGIGVTPFSSILKNIYYMQQKGNLGSLRRVNFIWINKDIAAFGWFRALLQNLEDMQTDKDFLTMNMYLTGKLDLDTIANIALNDTGAEFDPLTGLKARTHFGRPQWADIFERVKIGILEGSLFLGQESSLRTKVGVFCCGPNALAKTLKEHCRKATTSQVAFEFYKEHF</sequence>
<keyword evidence="6" id="KW-0813">Transport</keyword>
<dbReference type="Pfam" id="PF08022">
    <property type="entry name" value="FAD_binding_8"/>
    <property type="match status" value="1"/>
</dbReference>
<feature type="transmembrane region" description="Helical" evidence="8">
    <location>
        <begin position="210"/>
        <end position="228"/>
    </location>
</feature>
<dbReference type="GO" id="GO:0042554">
    <property type="term" value="P:superoxide anion generation"/>
    <property type="evidence" value="ECO:0007669"/>
    <property type="project" value="TreeGrafter"/>
</dbReference>
<dbReference type="Gene3D" id="3.40.50.80">
    <property type="entry name" value="Nucleotide-binding domain of ferredoxin-NADP reductase (FNR) module"/>
    <property type="match status" value="1"/>
</dbReference>
<dbReference type="SUPFAM" id="SSF52343">
    <property type="entry name" value="Ferredoxin reductase-like, C-terminal NADP-linked domain"/>
    <property type="match status" value="1"/>
</dbReference>
<feature type="transmembrane region" description="Helical" evidence="8">
    <location>
        <begin position="290"/>
        <end position="310"/>
    </location>
</feature>
<keyword evidence="11" id="KW-1185">Reference proteome</keyword>
<evidence type="ECO:0000259" key="9">
    <source>
        <dbReference type="PROSITE" id="PS51384"/>
    </source>
</evidence>
<dbReference type="InterPro" id="IPR017927">
    <property type="entry name" value="FAD-bd_FR_type"/>
</dbReference>
<accession>A0A9Q3GQZ9</accession>
<dbReference type="Pfam" id="PF08030">
    <property type="entry name" value="NAD_binding_6"/>
    <property type="match status" value="1"/>
</dbReference>